<evidence type="ECO:0000313" key="18">
    <source>
        <dbReference type="Proteomes" id="UP001345013"/>
    </source>
</evidence>
<keyword evidence="10 13" id="KW-0460">Magnesium</keyword>
<evidence type="ECO:0000259" key="16">
    <source>
        <dbReference type="Pfam" id="PF14413"/>
    </source>
</evidence>
<feature type="compositionally biased region" description="Low complexity" evidence="14">
    <location>
        <begin position="125"/>
        <end position="139"/>
    </location>
</feature>
<comment type="catalytic activity">
    <reaction evidence="13">
        <text>a 5'-end ribonucleotide-tRNA(His) + GTP + ATP + H2O = a 5'-end phospho-guanosine-ribonucleotide-tRNA(His) + AMP + 2 diphosphate + H(+)</text>
        <dbReference type="Rhea" id="RHEA:54564"/>
        <dbReference type="Rhea" id="RHEA-COMP:14193"/>
        <dbReference type="Rhea" id="RHEA-COMP:14917"/>
        <dbReference type="ChEBI" id="CHEBI:15377"/>
        <dbReference type="ChEBI" id="CHEBI:15378"/>
        <dbReference type="ChEBI" id="CHEBI:30616"/>
        <dbReference type="ChEBI" id="CHEBI:33019"/>
        <dbReference type="ChEBI" id="CHEBI:37565"/>
        <dbReference type="ChEBI" id="CHEBI:138282"/>
        <dbReference type="ChEBI" id="CHEBI:141847"/>
        <dbReference type="ChEBI" id="CHEBI:456215"/>
        <dbReference type="EC" id="2.7.7.79"/>
    </reaction>
</comment>
<comment type="function">
    <text evidence="13">Adds a GMP to the 5'-end of tRNA(His) after transcription and RNase P cleavage.</text>
</comment>
<evidence type="ECO:0000256" key="12">
    <source>
        <dbReference type="ARBA" id="ARBA00032480"/>
    </source>
</evidence>
<evidence type="ECO:0000256" key="3">
    <source>
        <dbReference type="ARBA" id="ARBA00012511"/>
    </source>
</evidence>
<dbReference type="Gene3D" id="3.30.70.3000">
    <property type="match status" value="1"/>
</dbReference>
<dbReference type="InterPro" id="IPR038469">
    <property type="entry name" value="tRNAHis_GuaTrfase_Thg1_sf"/>
</dbReference>
<evidence type="ECO:0000256" key="13">
    <source>
        <dbReference type="PIRNR" id="PIRNR028980"/>
    </source>
</evidence>
<evidence type="ECO:0000256" key="1">
    <source>
        <dbReference type="ARBA" id="ARBA00001946"/>
    </source>
</evidence>
<evidence type="ECO:0000256" key="10">
    <source>
        <dbReference type="ARBA" id="ARBA00022842"/>
    </source>
</evidence>
<evidence type="ECO:0000259" key="15">
    <source>
        <dbReference type="Pfam" id="PF04446"/>
    </source>
</evidence>
<evidence type="ECO:0000256" key="4">
    <source>
        <dbReference type="ARBA" id="ARBA00015443"/>
    </source>
</evidence>
<proteinExistence type="inferred from homology"/>
<evidence type="ECO:0000256" key="2">
    <source>
        <dbReference type="ARBA" id="ARBA00010113"/>
    </source>
</evidence>
<comment type="similarity">
    <text evidence="2 13">Belongs to the tRNA(His) guanylyltransferase family.</text>
</comment>
<evidence type="ECO:0000256" key="8">
    <source>
        <dbReference type="ARBA" id="ARBA00022723"/>
    </source>
</evidence>
<comment type="caution">
    <text evidence="17">The sequence shown here is derived from an EMBL/GenBank/DDBJ whole genome shotgun (WGS) entry which is preliminary data.</text>
</comment>
<evidence type="ECO:0000256" key="14">
    <source>
        <dbReference type="SAM" id="MobiDB-lite"/>
    </source>
</evidence>
<dbReference type="EC" id="2.7.7.79" evidence="3 13"/>
<evidence type="ECO:0000256" key="9">
    <source>
        <dbReference type="ARBA" id="ARBA00022741"/>
    </source>
</evidence>
<dbReference type="Pfam" id="PF14413">
    <property type="entry name" value="Thg1C"/>
    <property type="match status" value="1"/>
</dbReference>
<dbReference type="InterPro" id="IPR007537">
    <property type="entry name" value="tRNAHis_GuaTrfase_Thg1"/>
</dbReference>
<feature type="region of interest" description="Disordered" evidence="14">
    <location>
        <begin position="112"/>
        <end position="139"/>
    </location>
</feature>
<keyword evidence="6 13" id="KW-0819">tRNA processing</keyword>
<evidence type="ECO:0000256" key="6">
    <source>
        <dbReference type="ARBA" id="ARBA00022694"/>
    </source>
</evidence>
<keyword evidence="5 13" id="KW-0808">Transferase</keyword>
<evidence type="ECO:0000256" key="5">
    <source>
        <dbReference type="ARBA" id="ARBA00022679"/>
    </source>
</evidence>
<feature type="domain" description="tRNAHis guanylyltransferase catalytic" evidence="15">
    <location>
        <begin position="8"/>
        <end position="157"/>
    </location>
</feature>
<dbReference type="InterPro" id="IPR024956">
    <property type="entry name" value="tRNAHis_GuaTrfase_cat"/>
</dbReference>
<feature type="region of interest" description="Disordered" evidence="14">
    <location>
        <begin position="249"/>
        <end position="284"/>
    </location>
</feature>
<sequence length="319" mass="35973">MQSSKHCQETATCVIVLEGLKLSHHYEFVKPNDIRALNLMNAAAKHTLHVLPDIILSYGHSDEYSFVFHKSCSLFERRSAKLASTVVSTFTSAYVHLWPKFLASPPPPGTFLSRATRDDAPGDQTGTETVPSPTTTPPTDLDVSYLPTFDARCIAYPSTSNLRDYLSWRQADCHINNLYNTTFWALVLRGGMSNTEAEEFLKGTLSSDKNEILWSRFGINYNNELEIFRKGSVVFRKYALVDPSARDDARGEESSAADKGNETGDEKDISKTQKEKMKKARQKAEIVVEHVDVIKDEFWLRRPWLFSGKPGKPAMEVTR</sequence>
<feature type="domain" description="Thg1 C-terminal" evidence="16">
    <location>
        <begin position="161"/>
        <end position="295"/>
    </location>
</feature>
<evidence type="ECO:0000256" key="11">
    <source>
        <dbReference type="ARBA" id="ARBA00023134"/>
    </source>
</evidence>
<dbReference type="InterPro" id="IPR025845">
    <property type="entry name" value="Thg1_C_dom"/>
</dbReference>
<keyword evidence="11 13" id="KW-0342">GTP-binding</keyword>
<keyword evidence="8 13" id="KW-0479">Metal-binding</keyword>
<reference evidence="17 18" key="1">
    <citation type="submission" date="2023-08" db="EMBL/GenBank/DDBJ databases">
        <title>Black Yeasts Isolated from many extreme environments.</title>
        <authorList>
            <person name="Coleine C."/>
            <person name="Stajich J.E."/>
            <person name="Selbmann L."/>
        </authorList>
    </citation>
    <scope>NUCLEOTIDE SEQUENCE [LARGE SCALE GENOMIC DNA]</scope>
    <source>
        <strain evidence="17 18">CCFEE 5885</strain>
    </source>
</reference>
<gene>
    <name evidence="17" type="primary">THG1</name>
    <name evidence="17" type="ORF">LTR24_000671</name>
</gene>
<name>A0ABR0KMT4_9EURO</name>
<protein>
    <recommendedName>
        <fullName evidence="4 13">tRNA(His) guanylyltransferase</fullName>
        <ecNumber evidence="3 13">2.7.7.79</ecNumber>
    </recommendedName>
    <alternativeName>
        <fullName evidence="12 13">tRNA-histidine guanylyltransferase</fullName>
    </alternativeName>
</protein>
<evidence type="ECO:0000313" key="17">
    <source>
        <dbReference type="EMBL" id="KAK5100824.1"/>
    </source>
</evidence>
<dbReference type="PANTHER" id="PTHR12729:SF6">
    <property type="entry name" value="TRNA(HIS) GUANYLYLTRANSFERASE-RELATED"/>
    <property type="match status" value="1"/>
</dbReference>
<keyword evidence="7 13" id="KW-0548">Nucleotidyltransferase</keyword>
<comment type="cofactor">
    <cofactor evidence="1 13">
        <name>Mg(2+)</name>
        <dbReference type="ChEBI" id="CHEBI:18420"/>
    </cofactor>
</comment>
<feature type="compositionally biased region" description="Basic and acidic residues" evidence="14">
    <location>
        <begin position="259"/>
        <end position="275"/>
    </location>
</feature>
<dbReference type="GO" id="GO:0008193">
    <property type="term" value="F:tRNA guanylyltransferase activity"/>
    <property type="evidence" value="ECO:0007669"/>
    <property type="project" value="UniProtKB-EC"/>
</dbReference>
<accession>A0ABR0KMT4</accession>
<organism evidence="17 18">
    <name type="scientific">Lithohypha guttulata</name>
    <dbReference type="NCBI Taxonomy" id="1690604"/>
    <lineage>
        <taxon>Eukaryota</taxon>
        <taxon>Fungi</taxon>
        <taxon>Dikarya</taxon>
        <taxon>Ascomycota</taxon>
        <taxon>Pezizomycotina</taxon>
        <taxon>Eurotiomycetes</taxon>
        <taxon>Chaetothyriomycetidae</taxon>
        <taxon>Chaetothyriales</taxon>
        <taxon>Trichomeriaceae</taxon>
        <taxon>Lithohypha</taxon>
    </lineage>
</organism>
<keyword evidence="9 13" id="KW-0547">Nucleotide-binding</keyword>
<dbReference type="Pfam" id="PF04446">
    <property type="entry name" value="Thg1"/>
    <property type="match status" value="1"/>
</dbReference>
<keyword evidence="18" id="KW-1185">Reference proteome</keyword>
<dbReference type="PANTHER" id="PTHR12729">
    <property type="entry name" value="TRNA(HIS) GUANYLYLTRANSFERASE-RELATED"/>
    <property type="match status" value="1"/>
</dbReference>
<evidence type="ECO:0000256" key="7">
    <source>
        <dbReference type="ARBA" id="ARBA00022695"/>
    </source>
</evidence>
<dbReference type="EMBL" id="JAVRRG010000005">
    <property type="protein sequence ID" value="KAK5100824.1"/>
    <property type="molecule type" value="Genomic_DNA"/>
</dbReference>
<dbReference type="PIRSF" id="PIRSF028980">
    <property type="entry name" value="tRNAHis_guanylyltransferase"/>
    <property type="match status" value="1"/>
</dbReference>
<dbReference type="Proteomes" id="UP001345013">
    <property type="component" value="Unassembled WGS sequence"/>
</dbReference>